<keyword evidence="2" id="KW-1185">Reference proteome</keyword>
<gene>
    <name evidence="1" type="ORF">Glove_490g37</name>
</gene>
<evidence type="ECO:0000313" key="2">
    <source>
        <dbReference type="Proteomes" id="UP000266861"/>
    </source>
</evidence>
<dbReference type="Proteomes" id="UP000266861">
    <property type="component" value="Unassembled WGS sequence"/>
</dbReference>
<evidence type="ECO:0000313" key="1">
    <source>
        <dbReference type="EMBL" id="RHZ50867.1"/>
    </source>
</evidence>
<reference evidence="1 2" key="1">
    <citation type="submission" date="2018-08" db="EMBL/GenBank/DDBJ databases">
        <title>Genome and evolution of the arbuscular mycorrhizal fungus Diversispora epigaea (formerly Glomus versiforme) and its bacterial endosymbionts.</title>
        <authorList>
            <person name="Sun X."/>
            <person name="Fei Z."/>
            <person name="Harrison M."/>
        </authorList>
    </citation>
    <scope>NUCLEOTIDE SEQUENCE [LARGE SCALE GENOMIC DNA]</scope>
    <source>
        <strain evidence="1 2">IT104</strain>
    </source>
</reference>
<dbReference type="EMBL" id="PQFF01000426">
    <property type="protein sequence ID" value="RHZ50867.1"/>
    <property type="molecule type" value="Genomic_DNA"/>
</dbReference>
<comment type="caution">
    <text evidence="1">The sequence shown here is derived from an EMBL/GenBank/DDBJ whole genome shotgun (WGS) entry which is preliminary data.</text>
</comment>
<dbReference type="SMART" id="SM00671">
    <property type="entry name" value="SEL1"/>
    <property type="match status" value="2"/>
</dbReference>
<sequence length="200" mass="23149">MELEDEAFQCYLKLAEEKTFMWFLKSAEGENNSEQFGLGHCYQRGIETTKDEEKAFLWYLKSAERGNIKRLNNLGYRCQFGIGTTTDEKKGFHLGSCYHYGFGTPKDYKKAFHLYMKSAEGGDSYGQINLSYCYRNEIGILKIKKNENKLKNRCHNCEELNLQNNACPNCELIEIPKWTSGNGEIEKIIQMIQSDDNAKE</sequence>
<dbReference type="Gene3D" id="1.25.40.10">
    <property type="entry name" value="Tetratricopeptide repeat domain"/>
    <property type="match status" value="2"/>
</dbReference>
<dbReference type="PANTHER" id="PTHR43628">
    <property type="entry name" value="ACTIVATOR OF C KINASE PROTEIN 1-RELATED"/>
    <property type="match status" value="1"/>
</dbReference>
<organism evidence="1 2">
    <name type="scientific">Diversispora epigaea</name>
    <dbReference type="NCBI Taxonomy" id="1348612"/>
    <lineage>
        <taxon>Eukaryota</taxon>
        <taxon>Fungi</taxon>
        <taxon>Fungi incertae sedis</taxon>
        <taxon>Mucoromycota</taxon>
        <taxon>Glomeromycotina</taxon>
        <taxon>Glomeromycetes</taxon>
        <taxon>Diversisporales</taxon>
        <taxon>Diversisporaceae</taxon>
        <taxon>Diversispora</taxon>
    </lineage>
</organism>
<dbReference type="AlphaFoldDB" id="A0A397GK34"/>
<dbReference type="InterPro" id="IPR052945">
    <property type="entry name" value="Mitotic_Regulator"/>
</dbReference>
<protein>
    <submittedName>
        <fullName evidence="1">Uncharacterized protein</fullName>
    </submittedName>
</protein>
<dbReference type="SUPFAM" id="SSF81901">
    <property type="entry name" value="HCP-like"/>
    <property type="match status" value="1"/>
</dbReference>
<name>A0A397GK34_9GLOM</name>
<dbReference type="Pfam" id="PF08238">
    <property type="entry name" value="Sel1"/>
    <property type="match status" value="4"/>
</dbReference>
<dbReference type="InterPro" id="IPR006597">
    <property type="entry name" value="Sel1-like"/>
</dbReference>
<dbReference type="STRING" id="1348612.A0A397GK34"/>
<dbReference type="PANTHER" id="PTHR43628:SF1">
    <property type="entry name" value="CHITIN SYNTHASE REGULATORY FACTOR 2-RELATED"/>
    <property type="match status" value="1"/>
</dbReference>
<proteinExistence type="predicted"/>
<accession>A0A397GK34</accession>
<dbReference type="InterPro" id="IPR011990">
    <property type="entry name" value="TPR-like_helical_dom_sf"/>
</dbReference>